<evidence type="ECO:0000313" key="2">
    <source>
        <dbReference type="Proteomes" id="UP000287166"/>
    </source>
</evidence>
<dbReference type="AlphaFoldDB" id="A0A401H5E0"/>
<proteinExistence type="predicted"/>
<accession>A0A401H5E0</accession>
<dbReference type="Proteomes" id="UP000287166">
    <property type="component" value="Unassembled WGS sequence"/>
</dbReference>
<keyword evidence="2" id="KW-1185">Reference proteome</keyword>
<protein>
    <submittedName>
        <fullName evidence="1">Uncharacterized protein</fullName>
    </submittedName>
</protein>
<name>A0A401H5E0_9APHY</name>
<dbReference type="RefSeq" id="XP_027620545.1">
    <property type="nucleotide sequence ID" value="XM_027764744.1"/>
</dbReference>
<organism evidence="1 2">
    <name type="scientific">Sparassis crispa</name>
    <dbReference type="NCBI Taxonomy" id="139825"/>
    <lineage>
        <taxon>Eukaryota</taxon>
        <taxon>Fungi</taxon>
        <taxon>Dikarya</taxon>
        <taxon>Basidiomycota</taxon>
        <taxon>Agaricomycotina</taxon>
        <taxon>Agaricomycetes</taxon>
        <taxon>Polyporales</taxon>
        <taxon>Sparassidaceae</taxon>
        <taxon>Sparassis</taxon>
    </lineage>
</organism>
<dbReference type="OrthoDB" id="2772415at2759"/>
<dbReference type="InParanoid" id="A0A401H5E0"/>
<reference evidence="1 2" key="1">
    <citation type="journal article" date="2018" name="Sci. Rep.">
        <title>Genome sequence of the cauliflower mushroom Sparassis crispa (Hanabiratake) and its association with beneficial usage.</title>
        <authorList>
            <person name="Kiyama R."/>
            <person name="Furutani Y."/>
            <person name="Kawaguchi K."/>
            <person name="Nakanishi T."/>
        </authorList>
    </citation>
    <scope>NUCLEOTIDE SEQUENCE [LARGE SCALE GENOMIC DNA]</scope>
</reference>
<dbReference type="GeneID" id="38786549"/>
<comment type="caution">
    <text evidence="1">The sequence shown here is derived from an EMBL/GenBank/DDBJ whole genome shotgun (WGS) entry which is preliminary data.</text>
</comment>
<evidence type="ECO:0000313" key="1">
    <source>
        <dbReference type="EMBL" id="GBE89632.1"/>
    </source>
</evidence>
<gene>
    <name evidence="1" type="ORF">SCP_1602960</name>
</gene>
<sequence>MQTSYLPCLPRPSHNMSVIKLITVNTVPERAKRIIGRIIEEVKDQYTIIHAANVERIDDVETTLMREQPNVLFTASMWTPEEASIIVNIARQTIPEIKTLSLPHGLQVEQGPDGVVKYIKEKLPGLVV</sequence>
<dbReference type="EMBL" id="BFAD01000016">
    <property type="protein sequence ID" value="GBE89632.1"/>
    <property type="molecule type" value="Genomic_DNA"/>
</dbReference>